<organism evidence="1 2">
    <name type="scientific">Trichoderma ghanense</name>
    <dbReference type="NCBI Taxonomy" id="65468"/>
    <lineage>
        <taxon>Eukaryota</taxon>
        <taxon>Fungi</taxon>
        <taxon>Dikarya</taxon>
        <taxon>Ascomycota</taxon>
        <taxon>Pezizomycotina</taxon>
        <taxon>Sordariomycetes</taxon>
        <taxon>Hypocreomycetidae</taxon>
        <taxon>Hypocreales</taxon>
        <taxon>Hypocreaceae</taxon>
        <taxon>Trichoderma</taxon>
    </lineage>
</organism>
<keyword evidence="2" id="KW-1185">Reference proteome</keyword>
<dbReference type="EMBL" id="PPTA01000002">
    <property type="protein sequence ID" value="TFB05845.1"/>
    <property type="molecule type" value="Genomic_DNA"/>
</dbReference>
<gene>
    <name evidence="1" type="ORF">CCMA1212_002347</name>
</gene>
<protein>
    <submittedName>
        <fullName evidence="1">Uncharacterized protein</fullName>
    </submittedName>
</protein>
<evidence type="ECO:0000313" key="1">
    <source>
        <dbReference type="EMBL" id="TFB05845.1"/>
    </source>
</evidence>
<evidence type="ECO:0000313" key="2">
    <source>
        <dbReference type="Proteomes" id="UP001642720"/>
    </source>
</evidence>
<sequence>MPGLLGAQAPPRVLGSGYTSTITNENEAWSKALKRPGLDRETASSFCWCTITAASSSVKKPGSGKIEGGK</sequence>
<dbReference type="RefSeq" id="XP_073562046.1">
    <property type="nucleotide sequence ID" value="XM_073699733.1"/>
</dbReference>
<dbReference type="GeneID" id="300574183"/>
<reference evidence="1 2" key="1">
    <citation type="submission" date="2018-01" db="EMBL/GenBank/DDBJ databases">
        <title>Genome characterization of the sugarcane-associated fungus Trichoderma ghanense CCMA-1212 and their application in lignocelulose bioconversion.</title>
        <authorList>
            <person name="Steindorff A.S."/>
            <person name="Mendes T.D."/>
            <person name="Vilela E.S.D."/>
            <person name="Rodrigues D.S."/>
            <person name="Formighieri E.F."/>
            <person name="Melo I.S."/>
            <person name="Favaro L.C.L."/>
        </authorList>
    </citation>
    <scope>NUCLEOTIDE SEQUENCE [LARGE SCALE GENOMIC DNA]</scope>
    <source>
        <strain evidence="1 2">CCMA-1212</strain>
    </source>
</reference>
<name>A0ABY2HEU0_9HYPO</name>
<dbReference type="Proteomes" id="UP001642720">
    <property type="component" value="Unassembled WGS sequence"/>
</dbReference>
<accession>A0ABY2HEU0</accession>
<comment type="caution">
    <text evidence="1">The sequence shown here is derived from an EMBL/GenBank/DDBJ whole genome shotgun (WGS) entry which is preliminary data.</text>
</comment>
<proteinExistence type="predicted"/>